<accession>A0A9I9EEQ3</accession>
<proteinExistence type="predicted"/>
<evidence type="ECO:0000313" key="1">
    <source>
        <dbReference type="EnsemblPlants" id="MELO3C032732.2.1"/>
    </source>
</evidence>
<dbReference type="AlphaFoldDB" id="A0A9I9EEQ3"/>
<sequence>MRVCTILMLRIVGSDTNLMKLYQCPISPKHTRHFVAGGGAMLPQPEEHKPLSCSNLVFCWSCTEQRTILPPHLLRSTTARTDPQSPSVRRSLLRLCDRRPYPLPTRTLVLQTPSTRPSPPRSSDTAAQPLLANRSCPLPNSIGSFFISICCLKGFQRTSRAGNVPVVRRVSVPREARARCGNGRSCLR</sequence>
<reference evidence="1" key="1">
    <citation type="submission" date="2023-03" db="UniProtKB">
        <authorList>
            <consortium name="EnsemblPlants"/>
        </authorList>
    </citation>
    <scope>IDENTIFICATION</scope>
</reference>
<dbReference type="Gramene" id="MELO3C032732.2.1">
    <property type="protein sequence ID" value="MELO3C032732.2.1"/>
    <property type="gene ID" value="MELO3C032732.2"/>
</dbReference>
<organism evidence="1">
    <name type="scientific">Cucumis melo</name>
    <name type="common">Muskmelon</name>
    <dbReference type="NCBI Taxonomy" id="3656"/>
    <lineage>
        <taxon>Eukaryota</taxon>
        <taxon>Viridiplantae</taxon>
        <taxon>Streptophyta</taxon>
        <taxon>Embryophyta</taxon>
        <taxon>Tracheophyta</taxon>
        <taxon>Spermatophyta</taxon>
        <taxon>Magnoliopsida</taxon>
        <taxon>eudicotyledons</taxon>
        <taxon>Gunneridae</taxon>
        <taxon>Pentapetalae</taxon>
        <taxon>rosids</taxon>
        <taxon>fabids</taxon>
        <taxon>Cucurbitales</taxon>
        <taxon>Cucurbitaceae</taxon>
        <taxon>Benincaseae</taxon>
        <taxon>Cucumis</taxon>
    </lineage>
</organism>
<name>A0A9I9EEQ3_CUCME</name>
<dbReference type="EnsemblPlants" id="MELO3C032732.2.1">
    <property type="protein sequence ID" value="MELO3C032732.2.1"/>
    <property type="gene ID" value="MELO3C032732.2"/>
</dbReference>
<protein>
    <submittedName>
        <fullName evidence="1">Uncharacterized protein</fullName>
    </submittedName>
</protein>